<feature type="region of interest" description="Disordered" evidence="12">
    <location>
        <begin position="26"/>
        <end position="69"/>
    </location>
</feature>
<dbReference type="GO" id="GO:0006635">
    <property type="term" value="P:fatty acid beta-oxidation"/>
    <property type="evidence" value="ECO:0007669"/>
    <property type="project" value="TreeGrafter"/>
</dbReference>
<dbReference type="InterPro" id="IPR020615">
    <property type="entry name" value="Thiolase_acyl_enz_int_AS"/>
</dbReference>
<dbReference type="EMBL" id="CAJNOR010009178">
    <property type="protein sequence ID" value="CAF1641924.1"/>
    <property type="molecule type" value="Genomic_DNA"/>
</dbReference>
<evidence type="ECO:0000256" key="8">
    <source>
        <dbReference type="ARBA" id="ARBA00023128"/>
    </source>
</evidence>
<keyword evidence="8" id="KW-0496">Mitochondrion</keyword>
<dbReference type="InterPro" id="IPR020617">
    <property type="entry name" value="Thiolase_C"/>
</dbReference>
<organism evidence="15 16">
    <name type="scientific">Adineta ricciae</name>
    <name type="common">Rotifer</name>
    <dbReference type="NCBI Taxonomy" id="249248"/>
    <lineage>
        <taxon>Eukaryota</taxon>
        <taxon>Metazoa</taxon>
        <taxon>Spiralia</taxon>
        <taxon>Gnathifera</taxon>
        <taxon>Rotifera</taxon>
        <taxon>Eurotatoria</taxon>
        <taxon>Bdelloidea</taxon>
        <taxon>Adinetida</taxon>
        <taxon>Adinetidae</taxon>
        <taxon>Adineta</taxon>
    </lineage>
</organism>
<dbReference type="EC" id="2.3.1.16" evidence="10"/>
<reference evidence="15" key="1">
    <citation type="submission" date="2021-02" db="EMBL/GenBank/DDBJ databases">
        <authorList>
            <person name="Nowell W R."/>
        </authorList>
    </citation>
    <scope>NUCLEOTIDE SEQUENCE</scope>
</reference>
<evidence type="ECO:0000256" key="10">
    <source>
        <dbReference type="ARBA" id="ARBA00024073"/>
    </source>
</evidence>
<evidence type="ECO:0000256" key="2">
    <source>
        <dbReference type="ARBA" id="ARBA00005005"/>
    </source>
</evidence>
<dbReference type="InterPro" id="IPR020613">
    <property type="entry name" value="Thiolase_CS"/>
</dbReference>
<evidence type="ECO:0000259" key="13">
    <source>
        <dbReference type="Pfam" id="PF00108"/>
    </source>
</evidence>
<feature type="compositionally biased region" description="Low complexity" evidence="12">
    <location>
        <begin position="26"/>
        <end position="67"/>
    </location>
</feature>
<dbReference type="CDD" id="cd00751">
    <property type="entry name" value="thiolase"/>
    <property type="match status" value="1"/>
</dbReference>
<accession>A0A816E662</accession>
<dbReference type="PANTHER" id="PTHR18919">
    <property type="entry name" value="ACETYL-COA C-ACYLTRANSFERASE"/>
    <property type="match status" value="1"/>
</dbReference>
<evidence type="ECO:0000256" key="1">
    <source>
        <dbReference type="ARBA" id="ARBA00004173"/>
    </source>
</evidence>
<evidence type="ECO:0000256" key="5">
    <source>
        <dbReference type="ARBA" id="ARBA00022679"/>
    </source>
</evidence>
<gene>
    <name evidence="15" type="ORF">XAT740_LOCUS53467</name>
</gene>
<evidence type="ECO:0000256" key="4">
    <source>
        <dbReference type="ARBA" id="ARBA00022490"/>
    </source>
</evidence>
<comment type="caution">
    <text evidence="15">The sequence shown here is derived from an EMBL/GenBank/DDBJ whole genome shotgun (WGS) entry which is preliminary data.</text>
</comment>
<keyword evidence="7" id="KW-0443">Lipid metabolism</keyword>
<keyword evidence="6" id="KW-0276">Fatty acid metabolism</keyword>
<dbReference type="Pfam" id="PF02803">
    <property type="entry name" value="Thiolase_C"/>
    <property type="match status" value="1"/>
</dbReference>
<dbReference type="NCBIfam" id="TIGR01930">
    <property type="entry name" value="AcCoA-C-Actrans"/>
    <property type="match status" value="1"/>
</dbReference>
<evidence type="ECO:0000259" key="14">
    <source>
        <dbReference type="Pfam" id="PF02803"/>
    </source>
</evidence>
<dbReference type="FunFam" id="3.40.47.10:FF:000011">
    <property type="entry name" value="3-ketoacyl-CoA thiolase"/>
    <property type="match status" value="1"/>
</dbReference>
<dbReference type="PROSITE" id="PS00737">
    <property type="entry name" value="THIOLASE_2"/>
    <property type="match status" value="1"/>
</dbReference>
<dbReference type="Gene3D" id="3.40.47.10">
    <property type="match status" value="1"/>
</dbReference>
<evidence type="ECO:0000256" key="9">
    <source>
        <dbReference type="ARBA" id="ARBA00023315"/>
    </source>
</evidence>
<sequence length="498" mass="53957">MAFRCSFQKGLIHLRQSNTSSIRLVTTKTTASASSSTQKQSQPSGQQQQQQQRTSSPTTGTSSSNKTKSLKGLGRDVVFIDGVRTPFLTSFTSYKDLMGYHLARHALLGLIKRTKIDKSTPEYCVMGTVIQEVKTSNVAREALLSAGFPENIPGHTVTMACISSNVALASAANNIATGLNEAVIAGGVEYMSDVPIRYPRSMRKLMLSLNRAKSTPQRLGLITKMLSLKNFTPEAPAIAEFSTGEIMGQSADRLAAAFNVTRREQDEYAQRSHKLAQEAAEKGHLDDIVPMHIPGAEDVVSRDNGVRVSTLEQMSKLKPAFVKPHGTVTAASSSFITDGASASLITSVEKAKELGLKPKAYLRRYIFTSQDPKDQLLLGPTYATAKLLEQAGLTLNDIDVFEFHEAFAGQILANLKALNSDYFAQKYLNRSSKVGEIPLEKFNVWGGSLSLGHPFGATGVRLVTTAANRLIKENKRLALVAACAAGGQGHAMLVERYQ</sequence>
<name>A0A816E662_ADIRI</name>
<dbReference type="InterPro" id="IPR020610">
    <property type="entry name" value="Thiolase_AS"/>
</dbReference>
<dbReference type="Proteomes" id="UP000663828">
    <property type="component" value="Unassembled WGS sequence"/>
</dbReference>
<dbReference type="SUPFAM" id="SSF53901">
    <property type="entry name" value="Thiolase-like"/>
    <property type="match status" value="2"/>
</dbReference>
<evidence type="ECO:0000256" key="3">
    <source>
        <dbReference type="ARBA" id="ARBA00010982"/>
    </source>
</evidence>
<dbReference type="GO" id="GO:0005739">
    <property type="term" value="C:mitochondrion"/>
    <property type="evidence" value="ECO:0007669"/>
    <property type="project" value="UniProtKB-SubCell"/>
</dbReference>
<evidence type="ECO:0000313" key="15">
    <source>
        <dbReference type="EMBL" id="CAF1641924.1"/>
    </source>
</evidence>
<keyword evidence="4" id="KW-0963">Cytoplasm</keyword>
<feature type="domain" description="Thiolase N-terminal" evidence="13">
    <location>
        <begin position="77"/>
        <end position="347"/>
    </location>
</feature>
<dbReference type="GO" id="GO:0003988">
    <property type="term" value="F:acetyl-CoA C-acyltransferase activity"/>
    <property type="evidence" value="ECO:0007669"/>
    <property type="project" value="UniProtKB-EC"/>
</dbReference>
<dbReference type="PROSITE" id="PS00099">
    <property type="entry name" value="THIOLASE_3"/>
    <property type="match status" value="1"/>
</dbReference>
<evidence type="ECO:0000256" key="7">
    <source>
        <dbReference type="ARBA" id="ARBA00023098"/>
    </source>
</evidence>
<protein>
    <recommendedName>
        <fullName evidence="10">acetyl-CoA C-acyltransferase</fullName>
        <ecNumber evidence="10">2.3.1.16</ecNumber>
    </recommendedName>
</protein>
<dbReference type="PANTHER" id="PTHR18919:SF153">
    <property type="entry name" value="TRIFUNCTIONAL ENZYME SUBUNIT BETA, MITOCHONDRIAL"/>
    <property type="match status" value="1"/>
</dbReference>
<keyword evidence="16" id="KW-1185">Reference proteome</keyword>
<proteinExistence type="inferred from homology"/>
<evidence type="ECO:0000256" key="11">
    <source>
        <dbReference type="RuleBase" id="RU003557"/>
    </source>
</evidence>
<evidence type="ECO:0000256" key="6">
    <source>
        <dbReference type="ARBA" id="ARBA00022832"/>
    </source>
</evidence>
<evidence type="ECO:0000313" key="16">
    <source>
        <dbReference type="Proteomes" id="UP000663828"/>
    </source>
</evidence>
<dbReference type="InterPro" id="IPR016039">
    <property type="entry name" value="Thiolase-like"/>
</dbReference>
<comment type="subcellular location">
    <subcellularLocation>
        <location evidence="1">Mitochondrion</location>
    </subcellularLocation>
</comment>
<dbReference type="InterPro" id="IPR020616">
    <property type="entry name" value="Thiolase_N"/>
</dbReference>
<feature type="domain" description="Thiolase C-terminal" evidence="14">
    <location>
        <begin position="356"/>
        <end position="496"/>
    </location>
</feature>
<dbReference type="InterPro" id="IPR002155">
    <property type="entry name" value="Thiolase"/>
</dbReference>
<keyword evidence="9 11" id="KW-0012">Acyltransferase</keyword>
<evidence type="ECO:0000256" key="12">
    <source>
        <dbReference type="SAM" id="MobiDB-lite"/>
    </source>
</evidence>
<dbReference type="Pfam" id="PF00108">
    <property type="entry name" value="Thiolase_N"/>
    <property type="match status" value="1"/>
</dbReference>
<dbReference type="AlphaFoldDB" id="A0A816E662"/>
<comment type="pathway">
    <text evidence="2">Lipid metabolism; fatty acid beta-oxidation.</text>
</comment>
<keyword evidence="5 11" id="KW-0808">Transferase</keyword>
<dbReference type="PROSITE" id="PS00098">
    <property type="entry name" value="THIOLASE_1"/>
    <property type="match status" value="1"/>
</dbReference>
<comment type="similarity">
    <text evidence="3 11">Belongs to the thiolase-like superfamily. Thiolase family.</text>
</comment>